<feature type="chain" id="PRO_5032453641" evidence="1">
    <location>
        <begin position="36"/>
        <end position="196"/>
    </location>
</feature>
<dbReference type="Proteomes" id="UP000581135">
    <property type="component" value="Unassembled WGS sequence"/>
</dbReference>
<protein>
    <submittedName>
        <fullName evidence="3">Surface antigen</fullName>
    </submittedName>
</protein>
<feature type="signal peptide" evidence="1">
    <location>
        <begin position="1"/>
        <end position="35"/>
    </location>
</feature>
<keyword evidence="1" id="KW-0732">Signal</keyword>
<keyword evidence="4" id="KW-1185">Reference proteome</keyword>
<name>A0A839SS07_9PROT</name>
<evidence type="ECO:0000313" key="3">
    <source>
        <dbReference type="EMBL" id="MBB3064759.1"/>
    </source>
</evidence>
<reference evidence="3 4" key="1">
    <citation type="submission" date="2020-08" db="EMBL/GenBank/DDBJ databases">
        <title>Genomic Encyclopedia of Type Strains, Phase III (KMG-III): the genomes of soil and plant-associated and newly described type strains.</title>
        <authorList>
            <person name="Whitman W."/>
        </authorList>
    </citation>
    <scope>NUCLEOTIDE SEQUENCE [LARGE SCALE GENOMIC DNA]</scope>
    <source>
        <strain evidence="3 4">CECT 8803</strain>
    </source>
</reference>
<organism evidence="3 4">
    <name type="scientific">Limibacillus halophilus</name>
    <dbReference type="NCBI Taxonomy" id="1579333"/>
    <lineage>
        <taxon>Bacteria</taxon>
        <taxon>Pseudomonadati</taxon>
        <taxon>Pseudomonadota</taxon>
        <taxon>Alphaproteobacteria</taxon>
        <taxon>Rhodospirillales</taxon>
        <taxon>Rhodovibrionaceae</taxon>
        <taxon>Limibacillus</taxon>
    </lineage>
</organism>
<evidence type="ECO:0000259" key="2">
    <source>
        <dbReference type="Pfam" id="PF13488"/>
    </source>
</evidence>
<dbReference type="EMBL" id="JACHXA010000002">
    <property type="protein sequence ID" value="MBB3064759.1"/>
    <property type="molecule type" value="Genomic_DNA"/>
</dbReference>
<evidence type="ECO:0000256" key="1">
    <source>
        <dbReference type="SAM" id="SignalP"/>
    </source>
</evidence>
<accession>A0A839SS07</accession>
<dbReference type="InterPro" id="IPR039567">
    <property type="entry name" value="Gly-zipper"/>
</dbReference>
<dbReference type="RefSeq" id="WP_183415555.1">
    <property type="nucleotide sequence ID" value="NZ_JACHXA010000002.1"/>
</dbReference>
<dbReference type="AlphaFoldDB" id="A0A839SS07"/>
<dbReference type="Pfam" id="PF13488">
    <property type="entry name" value="Gly-zipper_Omp"/>
    <property type="match status" value="1"/>
</dbReference>
<sequence length="196" mass="20968">MSEAGMHSKRTATRRVCAAVAVLVIGFTTVPPTLADPPPWAPAHGWRAKHDKHHHDVAYIDRVDGNIFRCNSDAVGAAIGAVAGGAIGSTVKGSGRTAAIIGGAVLGAIIGGHLGREVDKVDRACTAQGLTRLKDGEMIRWENTQTRRSYALRPISTYSADDGRVCRRYVIQAGGDDERYERLACRGDDDVWHVPG</sequence>
<evidence type="ECO:0000313" key="4">
    <source>
        <dbReference type="Proteomes" id="UP000581135"/>
    </source>
</evidence>
<comment type="caution">
    <text evidence="3">The sequence shown here is derived from an EMBL/GenBank/DDBJ whole genome shotgun (WGS) entry which is preliminary data.</text>
</comment>
<gene>
    <name evidence="3" type="ORF">FHR98_001031</name>
</gene>
<proteinExistence type="predicted"/>
<feature type="domain" description="Glycine zipper" evidence="2">
    <location>
        <begin position="75"/>
        <end position="120"/>
    </location>
</feature>